<dbReference type="Proteomes" id="UP000191820">
    <property type="component" value="Chromosome"/>
</dbReference>
<dbReference type="EMBL" id="CP020472">
    <property type="protein sequence ID" value="ARD22968.1"/>
    <property type="molecule type" value="Genomic_DNA"/>
</dbReference>
<organism evidence="1 2">
    <name type="scientific">Shewanella japonica</name>
    <dbReference type="NCBI Taxonomy" id="93973"/>
    <lineage>
        <taxon>Bacteria</taxon>
        <taxon>Pseudomonadati</taxon>
        <taxon>Pseudomonadota</taxon>
        <taxon>Gammaproteobacteria</taxon>
        <taxon>Alteromonadales</taxon>
        <taxon>Shewanellaceae</taxon>
        <taxon>Shewanella</taxon>
    </lineage>
</organism>
<proteinExistence type="predicted"/>
<protein>
    <recommendedName>
        <fullName evidence="3">Secreted protein</fullName>
    </recommendedName>
</protein>
<gene>
    <name evidence="1" type="ORF">SJ2017_2681</name>
</gene>
<evidence type="ECO:0000313" key="1">
    <source>
        <dbReference type="EMBL" id="ARD22968.1"/>
    </source>
</evidence>
<evidence type="ECO:0008006" key="3">
    <source>
        <dbReference type="Google" id="ProtNLM"/>
    </source>
</evidence>
<reference evidence="1 2" key="1">
    <citation type="submission" date="2017-03" db="EMBL/GenBank/DDBJ databases">
        <title>Genome sequencing of Shewanella japonica KCTC 22435.</title>
        <authorList>
            <person name="Kim K.M."/>
        </authorList>
    </citation>
    <scope>NUCLEOTIDE SEQUENCE [LARGE SCALE GENOMIC DNA]</scope>
    <source>
        <strain evidence="1 2">KCTC 22435</strain>
    </source>
</reference>
<dbReference type="RefSeq" id="WP_055026369.1">
    <property type="nucleotide sequence ID" value="NZ_CANMJJ010000080.1"/>
</dbReference>
<sequence>MKIWILLFLSGISFSGLCNNDIASQKNINPVIQVMECLRNIPDKEITNPDHLIAKELSLMTSVIENTTLELDTNTNEQKEFRELYKVAYKHCPNSINTFKAGYKGIANK</sequence>
<accession>A0ABM6JKZ0</accession>
<evidence type="ECO:0000313" key="2">
    <source>
        <dbReference type="Proteomes" id="UP000191820"/>
    </source>
</evidence>
<name>A0ABM6JKZ0_9GAMM</name>
<keyword evidence="2" id="KW-1185">Reference proteome</keyword>